<reference evidence="2" key="1">
    <citation type="submission" date="2015-06" db="EMBL/GenBank/DDBJ databases">
        <title>Expansion of signal transduction pathways in fungi by whole-genome duplication.</title>
        <authorList>
            <consortium name="DOE Joint Genome Institute"/>
            <person name="Corrochano L.M."/>
            <person name="Kuo A."/>
            <person name="Marcet-Houben M."/>
            <person name="Polaino S."/>
            <person name="Salamov A."/>
            <person name="Villalobos J.M."/>
            <person name="Alvarez M.I."/>
            <person name="Avalos J."/>
            <person name="Benito E.P."/>
            <person name="Benoit I."/>
            <person name="Burger G."/>
            <person name="Camino L.P."/>
            <person name="Canovas D."/>
            <person name="Cerda-Olmedo E."/>
            <person name="Cheng J.-F."/>
            <person name="Dominguez A."/>
            <person name="Elias M."/>
            <person name="Eslava A.P."/>
            <person name="Glaser F."/>
            <person name="Grimwood J."/>
            <person name="Gutierrez G."/>
            <person name="Heitman J."/>
            <person name="Henrissat B."/>
            <person name="Iturriaga E.A."/>
            <person name="Lang B.F."/>
            <person name="Lavin J.L."/>
            <person name="Lee S."/>
            <person name="Li W."/>
            <person name="Lindquist E."/>
            <person name="Lopez-Garcia S."/>
            <person name="Luque E.M."/>
            <person name="Marcos A.T."/>
            <person name="Martin J."/>
            <person name="McCluskey K."/>
            <person name="Medina H.R."/>
            <person name="Miralles-Duran A."/>
            <person name="Miyazaki A."/>
            <person name="Munoz-Torres E."/>
            <person name="Oguiza J.A."/>
            <person name="Ohm R."/>
            <person name="Olmedo M."/>
            <person name="Orejas M."/>
            <person name="Ortiz-Castellanos L."/>
            <person name="Pisabarro A.G."/>
            <person name="Rodriguez-Romero J."/>
            <person name="Ruiz-Herrera J."/>
            <person name="Ruiz-Vazquez R."/>
            <person name="Sanz C."/>
            <person name="Schackwitz W."/>
            <person name="Schmutz J."/>
            <person name="Shahriari M."/>
            <person name="Shelest E."/>
            <person name="Silva-Franco F."/>
            <person name="Soanes D."/>
            <person name="Syed K."/>
            <person name="Tagua V.G."/>
            <person name="Talbot N.J."/>
            <person name="Thon M."/>
            <person name="De vries R.P."/>
            <person name="Wiebenga A."/>
            <person name="Yadav J.S."/>
            <person name="Braun E.L."/>
            <person name="Baker S."/>
            <person name="Garre V."/>
            <person name="Horwitz B."/>
            <person name="Torres-Martinez S."/>
            <person name="Idnurm A."/>
            <person name="Herrera-Estrella A."/>
            <person name="Gabaldon T."/>
            <person name="Grigoriev I.V."/>
        </authorList>
    </citation>
    <scope>NUCLEOTIDE SEQUENCE [LARGE SCALE GENOMIC DNA]</scope>
    <source>
        <strain evidence="2">NRRL 1555(-)</strain>
    </source>
</reference>
<evidence type="ECO:0000313" key="1">
    <source>
        <dbReference type="EMBL" id="OAD69808.1"/>
    </source>
</evidence>
<gene>
    <name evidence="1" type="ORF">PHYBLDRAFT_171826</name>
</gene>
<name>A0A167L887_PHYB8</name>
<dbReference type="VEuPathDB" id="FungiDB:PHYBLDRAFT_171826"/>
<dbReference type="GeneID" id="28997580"/>
<proteinExistence type="predicted"/>
<protein>
    <submittedName>
        <fullName evidence="1">Uncharacterized protein</fullName>
    </submittedName>
</protein>
<sequence length="477" mass="55277">MGTTCGPRESKCSLSPENVGSQISKYDLQKSVYSIKKSVRKLARPKAQRLSFKIYLEQLNPGIFMKTVIDCDEDEESYLELLNHIEDTQSLPISVYMVKDDLRVLRSRSITKFGILIKNRFYAWTCIETGRRVAQDKALNDNHKLLLESKVIIINLINSFSLINPTSITIVIFANLWIFDVKLMINENDNRRTLFEKKIGRCQIFLERCGELIVLKRQEENMGALWSRELTSLYCCDDLAKAKKEISSLTLLLSVEEGGHHNISNMEFLEQLLTDVLYKSDGLIKLFGLKKLELALLETSGHFTNSDKVKIKLDHHKGMYGVLSMLKCVADDFSFASVDKLSPVKVFFYSCRRLHLWSVRYQDGLYDFWREHCLEIRPDFEDRAMFVPRLIEFCWNVKYLLENAVEDIIKVKKDHQINSAKYRYNPQECTQLSAIVNPIILKLTKEDDGEGIGKLGPIFIIARRVVTERTLKIRYTR</sequence>
<accession>A0A167L887</accession>
<dbReference type="Proteomes" id="UP000077315">
    <property type="component" value="Unassembled WGS sequence"/>
</dbReference>
<dbReference type="OrthoDB" id="2242038at2759"/>
<organism evidence="1 2">
    <name type="scientific">Phycomyces blakesleeanus (strain ATCC 8743b / DSM 1359 / FGSC 10004 / NBRC 33097 / NRRL 1555)</name>
    <dbReference type="NCBI Taxonomy" id="763407"/>
    <lineage>
        <taxon>Eukaryota</taxon>
        <taxon>Fungi</taxon>
        <taxon>Fungi incertae sedis</taxon>
        <taxon>Mucoromycota</taxon>
        <taxon>Mucoromycotina</taxon>
        <taxon>Mucoromycetes</taxon>
        <taxon>Mucorales</taxon>
        <taxon>Phycomycetaceae</taxon>
        <taxon>Phycomyces</taxon>
    </lineage>
</organism>
<dbReference type="RefSeq" id="XP_018287848.1">
    <property type="nucleotide sequence ID" value="XM_018436674.1"/>
</dbReference>
<dbReference type="AlphaFoldDB" id="A0A167L887"/>
<dbReference type="EMBL" id="KV440990">
    <property type="protein sequence ID" value="OAD69808.1"/>
    <property type="molecule type" value="Genomic_DNA"/>
</dbReference>
<evidence type="ECO:0000313" key="2">
    <source>
        <dbReference type="Proteomes" id="UP000077315"/>
    </source>
</evidence>
<keyword evidence="2" id="KW-1185">Reference proteome</keyword>
<dbReference type="InParanoid" id="A0A167L887"/>